<proteinExistence type="predicted"/>
<evidence type="ECO:0000313" key="3">
    <source>
        <dbReference type="Proteomes" id="UP000199341"/>
    </source>
</evidence>
<protein>
    <recommendedName>
        <fullName evidence="1">DUF397 domain-containing protein</fullName>
    </recommendedName>
</protein>
<dbReference type="AlphaFoldDB" id="A0A1H0IX72"/>
<dbReference type="STRING" id="310781.SAMN05216259_109153"/>
<dbReference type="InterPro" id="IPR007278">
    <property type="entry name" value="DUF397"/>
</dbReference>
<dbReference type="Pfam" id="PF04149">
    <property type="entry name" value="DUF397"/>
    <property type="match status" value="1"/>
</dbReference>
<evidence type="ECO:0000313" key="2">
    <source>
        <dbReference type="EMBL" id="SDO36067.1"/>
    </source>
</evidence>
<reference evidence="2 3" key="1">
    <citation type="submission" date="2016-10" db="EMBL/GenBank/DDBJ databases">
        <authorList>
            <person name="de Groot N.N."/>
        </authorList>
    </citation>
    <scope>NUCLEOTIDE SEQUENCE [LARGE SCALE GENOMIC DNA]</scope>
    <source>
        <strain evidence="2 3">CGMCC 4.2022</strain>
    </source>
</reference>
<gene>
    <name evidence="2" type="ORF">SAMN05216259_109153</name>
</gene>
<feature type="domain" description="DUF397" evidence="1">
    <location>
        <begin position="14"/>
        <end position="68"/>
    </location>
</feature>
<dbReference type="RefSeq" id="WP_093786056.1">
    <property type="nucleotide sequence ID" value="NZ_FNIE01000009.1"/>
</dbReference>
<organism evidence="2 3">
    <name type="scientific">Actinacidiphila guanduensis</name>
    <dbReference type="NCBI Taxonomy" id="310781"/>
    <lineage>
        <taxon>Bacteria</taxon>
        <taxon>Bacillati</taxon>
        <taxon>Actinomycetota</taxon>
        <taxon>Actinomycetes</taxon>
        <taxon>Kitasatosporales</taxon>
        <taxon>Streptomycetaceae</taxon>
        <taxon>Actinacidiphila</taxon>
    </lineage>
</organism>
<dbReference type="OrthoDB" id="4327960at2"/>
<evidence type="ECO:0000259" key="1">
    <source>
        <dbReference type="Pfam" id="PF04149"/>
    </source>
</evidence>
<dbReference type="EMBL" id="FNIE01000009">
    <property type="protein sequence ID" value="SDO36067.1"/>
    <property type="molecule type" value="Genomic_DNA"/>
</dbReference>
<dbReference type="Proteomes" id="UP000199341">
    <property type="component" value="Unassembled WGS sequence"/>
</dbReference>
<accession>A0A1H0IX72</accession>
<sequence length="74" mass="7673">MTYRTAADLAPESAWFKSSFSGDTGNNCIEVAALGSTGEVAVRDSKDPSGPALLFPADAFAGFVRAVREGRFGG</sequence>
<keyword evidence="3" id="KW-1185">Reference proteome</keyword>
<name>A0A1H0IX72_9ACTN</name>